<accession>A0A0P1I2C1</accession>
<evidence type="ECO:0000313" key="2">
    <source>
        <dbReference type="Proteomes" id="UP000051260"/>
    </source>
</evidence>
<gene>
    <name evidence="1" type="ORF">RUE5091_00476</name>
</gene>
<protein>
    <recommendedName>
        <fullName evidence="3">DUF995 domain-containing protein</fullName>
    </recommendedName>
</protein>
<dbReference type="Proteomes" id="UP000051260">
    <property type="component" value="Unassembled WGS sequence"/>
</dbReference>
<organism evidence="1 2">
    <name type="scientific">Ruegeria denitrificans</name>
    <dbReference type="NCBI Taxonomy" id="1715692"/>
    <lineage>
        <taxon>Bacteria</taxon>
        <taxon>Pseudomonadati</taxon>
        <taxon>Pseudomonadota</taxon>
        <taxon>Alphaproteobacteria</taxon>
        <taxon>Rhodobacterales</taxon>
        <taxon>Roseobacteraceae</taxon>
        <taxon>Ruegeria</taxon>
    </lineage>
</organism>
<proteinExistence type="predicted"/>
<reference evidence="2" key="1">
    <citation type="submission" date="2015-09" db="EMBL/GenBank/DDBJ databases">
        <authorList>
            <person name="Rodrigo-Torres L."/>
            <person name="Arahal D.R."/>
        </authorList>
    </citation>
    <scope>NUCLEOTIDE SEQUENCE [LARGE SCALE GENOMIC DNA]</scope>
    <source>
        <strain evidence="2">CECT 5091</strain>
    </source>
</reference>
<name>A0A0P1I2C1_9RHOB</name>
<keyword evidence="2" id="KW-1185">Reference proteome</keyword>
<dbReference type="AlphaFoldDB" id="A0A0P1I2C1"/>
<evidence type="ECO:0008006" key="3">
    <source>
        <dbReference type="Google" id="ProtNLM"/>
    </source>
</evidence>
<dbReference type="STRING" id="1715692.RUE5091_00476"/>
<dbReference type="EMBL" id="CYUD01000001">
    <property type="protein sequence ID" value="CUJ86522.1"/>
    <property type="molecule type" value="Genomic_DNA"/>
</dbReference>
<evidence type="ECO:0000313" key="1">
    <source>
        <dbReference type="EMBL" id="CUJ86522.1"/>
    </source>
</evidence>
<sequence>MPRVPSNAPCAGSVTIGKAVGVATLIAAIPFAAHAQTRITPEAFLAAVQGKTVTFHDYPSGILVGTEEFLSRKLSVWRMEGRGCVYGQITTPNGQICFLYDDDPDDVPVCWWTFEHEGRLMVRLANFERREIQEVSSITEDGLNCPSTPIN</sequence>